<dbReference type="Gene3D" id="1.10.472.10">
    <property type="entry name" value="Cyclin-like"/>
    <property type="match status" value="2"/>
</dbReference>
<feature type="domain" description="Cyclin-like" evidence="6">
    <location>
        <begin position="229"/>
        <end position="317"/>
    </location>
</feature>
<name>A0AAV7HH30_DENCH</name>
<dbReference type="InterPro" id="IPR006671">
    <property type="entry name" value="Cyclin_N"/>
</dbReference>
<dbReference type="SUPFAM" id="SSF47954">
    <property type="entry name" value="Cyclin-like"/>
    <property type="match status" value="2"/>
</dbReference>
<evidence type="ECO:0000256" key="4">
    <source>
        <dbReference type="ARBA" id="ARBA00023306"/>
    </source>
</evidence>
<keyword evidence="9" id="KW-1185">Reference proteome</keyword>
<evidence type="ECO:0000259" key="7">
    <source>
        <dbReference type="SMART" id="SM01332"/>
    </source>
</evidence>
<protein>
    <submittedName>
        <fullName evidence="8">Uncharacterized protein</fullName>
    </submittedName>
</protein>
<feature type="domain" description="Cyclin C-terminal" evidence="7">
    <location>
        <begin position="225"/>
        <end position="346"/>
    </location>
</feature>
<keyword evidence="2" id="KW-0132">Cell division</keyword>
<proteinExistence type="inferred from homology"/>
<dbReference type="GO" id="GO:0051301">
    <property type="term" value="P:cell division"/>
    <property type="evidence" value="ECO:0007669"/>
    <property type="project" value="UniProtKB-KW"/>
</dbReference>
<sequence length="347" mass="39252">MPRIYRRLSRQAKSLAHDPGLQPAETIPAGNALYYLTSTSAQSRQIPSMDFSDCPFSLSSLFCPEDGSHLAADEEDDELSNLYIFFTDSSLSQADDEYIGTLVSKESSLLCDDLSTSETSLLRDRSESVRWILKMKSCFRFGSQTAYLAVTYLNRFFTRRTIDEGKNWATKLLSVACLSLAAKLEECSPPLLSEYCLEDYWFTSESIKRMELLVLDTLEWKLNSVTPFAYLCYFASKFNFDHCSKDLFSKAISFILDILEAMNLMDYRPSAIAAAAILAASGDEVTEKLLESKMRSVSLSESLEVEQVFSCYNAMIQESTKKEKIRPIKSSFSSHVSENCSKRRKMN</sequence>
<dbReference type="PANTHER" id="PTHR10177">
    <property type="entry name" value="CYCLINS"/>
    <property type="match status" value="1"/>
</dbReference>
<accession>A0AAV7HH30</accession>
<comment type="caution">
    <text evidence="8">The sequence shown here is derived from an EMBL/GenBank/DDBJ whole genome shotgun (WGS) entry which is preliminary data.</text>
</comment>
<keyword evidence="3 5" id="KW-0195">Cyclin</keyword>
<feature type="domain" description="Cyclin-like" evidence="6">
    <location>
        <begin position="130"/>
        <end position="216"/>
    </location>
</feature>
<dbReference type="Pfam" id="PF02984">
    <property type="entry name" value="Cyclin_C"/>
    <property type="match status" value="1"/>
</dbReference>
<dbReference type="InterPro" id="IPR013763">
    <property type="entry name" value="Cyclin-like_dom"/>
</dbReference>
<dbReference type="InterPro" id="IPR004367">
    <property type="entry name" value="Cyclin_C-dom"/>
</dbReference>
<dbReference type="InterPro" id="IPR036915">
    <property type="entry name" value="Cyclin-like_sf"/>
</dbReference>
<dbReference type="Pfam" id="PF00134">
    <property type="entry name" value="Cyclin_N"/>
    <property type="match status" value="1"/>
</dbReference>
<dbReference type="SMART" id="SM00385">
    <property type="entry name" value="CYCLIN"/>
    <property type="match status" value="2"/>
</dbReference>
<dbReference type="SMART" id="SM01332">
    <property type="entry name" value="Cyclin_C"/>
    <property type="match status" value="1"/>
</dbReference>
<dbReference type="FunFam" id="1.10.472.10:FF:000060">
    <property type="entry name" value="D6-type cyclin"/>
    <property type="match status" value="1"/>
</dbReference>
<dbReference type="InterPro" id="IPR039361">
    <property type="entry name" value="Cyclin"/>
</dbReference>
<keyword evidence="4" id="KW-0131">Cell cycle</keyword>
<evidence type="ECO:0000256" key="5">
    <source>
        <dbReference type="RuleBase" id="RU000383"/>
    </source>
</evidence>
<reference evidence="8 9" key="1">
    <citation type="journal article" date="2021" name="Hortic Res">
        <title>Chromosome-scale assembly of the Dendrobium chrysotoxum genome enhances the understanding of orchid evolution.</title>
        <authorList>
            <person name="Zhang Y."/>
            <person name="Zhang G.Q."/>
            <person name="Zhang D."/>
            <person name="Liu X.D."/>
            <person name="Xu X.Y."/>
            <person name="Sun W.H."/>
            <person name="Yu X."/>
            <person name="Zhu X."/>
            <person name="Wang Z.W."/>
            <person name="Zhao X."/>
            <person name="Zhong W.Y."/>
            <person name="Chen H."/>
            <person name="Yin W.L."/>
            <person name="Huang T."/>
            <person name="Niu S.C."/>
            <person name="Liu Z.J."/>
        </authorList>
    </citation>
    <scope>NUCLEOTIDE SEQUENCE [LARGE SCALE GENOMIC DNA]</scope>
    <source>
        <strain evidence="8">Lindl</strain>
    </source>
</reference>
<dbReference type="Proteomes" id="UP000775213">
    <property type="component" value="Unassembled WGS sequence"/>
</dbReference>
<gene>
    <name evidence="8" type="ORF">IEQ34_003379</name>
</gene>
<dbReference type="EMBL" id="JAGFBR010000004">
    <property type="protein sequence ID" value="KAH0468346.1"/>
    <property type="molecule type" value="Genomic_DNA"/>
</dbReference>
<evidence type="ECO:0000256" key="1">
    <source>
        <dbReference type="ARBA" id="ARBA00009065"/>
    </source>
</evidence>
<evidence type="ECO:0000256" key="3">
    <source>
        <dbReference type="ARBA" id="ARBA00023127"/>
    </source>
</evidence>
<evidence type="ECO:0000259" key="6">
    <source>
        <dbReference type="SMART" id="SM00385"/>
    </source>
</evidence>
<organism evidence="8 9">
    <name type="scientific">Dendrobium chrysotoxum</name>
    <name type="common">Orchid</name>
    <dbReference type="NCBI Taxonomy" id="161865"/>
    <lineage>
        <taxon>Eukaryota</taxon>
        <taxon>Viridiplantae</taxon>
        <taxon>Streptophyta</taxon>
        <taxon>Embryophyta</taxon>
        <taxon>Tracheophyta</taxon>
        <taxon>Spermatophyta</taxon>
        <taxon>Magnoliopsida</taxon>
        <taxon>Liliopsida</taxon>
        <taxon>Asparagales</taxon>
        <taxon>Orchidaceae</taxon>
        <taxon>Epidendroideae</taxon>
        <taxon>Malaxideae</taxon>
        <taxon>Dendrobiinae</taxon>
        <taxon>Dendrobium</taxon>
    </lineage>
</organism>
<comment type="similarity">
    <text evidence="1">Belongs to the cyclin family. Cyclin D subfamily.</text>
</comment>
<evidence type="ECO:0000256" key="2">
    <source>
        <dbReference type="ARBA" id="ARBA00022618"/>
    </source>
</evidence>
<dbReference type="AlphaFoldDB" id="A0AAV7HH30"/>
<evidence type="ECO:0000313" key="8">
    <source>
        <dbReference type="EMBL" id="KAH0468346.1"/>
    </source>
</evidence>
<evidence type="ECO:0000313" key="9">
    <source>
        <dbReference type="Proteomes" id="UP000775213"/>
    </source>
</evidence>